<evidence type="ECO:0000259" key="1">
    <source>
        <dbReference type="Pfam" id="PF02230"/>
    </source>
</evidence>
<dbReference type="GO" id="GO:0016787">
    <property type="term" value="F:hydrolase activity"/>
    <property type="evidence" value="ECO:0007669"/>
    <property type="project" value="InterPro"/>
</dbReference>
<dbReference type="Proteomes" id="UP000001353">
    <property type="component" value="Chromosome"/>
</dbReference>
<dbReference type="Gene3D" id="3.40.50.1820">
    <property type="entry name" value="alpha/beta hydrolase"/>
    <property type="match status" value="1"/>
</dbReference>
<gene>
    <name evidence="2" type="ordered locus">RLO149_c040630</name>
</gene>
<evidence type="ECO:0000313" key="3">
    <source>
        <dbReference type="Proteomes" id="UP000001353"/>
    </source>
</evidence>
<dbReference type="RefSeq" id="WP_013963838.1">
    <property type="nucleotide sequence ID" value="NC_015730.1"/>
</dbReference>
<protein>
    <submittedName>
        <fullName evidence="2">Phospholipase / carboxylesterase-like protein</fullName>
    </submittedName>
</protein>
<dbReference type="KEGG" id="rli:RLO149_c040630"/>
<proteinExistence type="predicted"/>
<dbReference type="SUPFAM" id="SSF53474">
    <property type="entry name" value="alpha/beta-Hydrolases"/>
    <property type="match status" value="1"/>
</dbReference>
<feature type="domain" description="Phospholipase/carboxylesterase/thioesterase" evidence="1">
    <location>
        <begin position="15"/>
        <end position="125"/>
    </location>
</feature>
<dbReference type="InterPro" id="IPR029058">
    <property type="entry name" value="AB_hydrolase_fold"/>
</dbReference>
<evidence type="ECO:0000313" key="2">
    <source>
        <dbReference type="EMBL" id="AEI95959.1"/>
    </source>
</evidence>
<dbReference type="STRING" id="391595.RLO149_c040630"/>
<name>F7ZFF4_ROSLO</name>
<dbReference type="HOGENOM" id="CLU_049413_4_0_5"/>
<dbReference type="OrthoDB" id="9801763at2"/>
<dbReference type="EMBL" id="CP002623">
    <property type="protein sequence ID" value="AEI95959.1"/>
    <property type="molecule type" value="Genomic_DNA"/>
</dbReference>
<dbReference type="eggNOG" id="COG0400">
    <property type="taxonomic scope" value="Bacteria"/>
</dbReference>
<sequence length="217" mass="22434">MLHAGQNPRAASFGLVLLHGRGAGASDIIGLGEALALPDLALIAPEAPGRSWWPTSFLAPSDQMEPYAQAGLSQVDAAIRTLSESGLPRKRIGVLGFSQGACLAAEYLARRGTGLGFGFILSGGLIGTADAGTGPDAALYGFGDKVLNYDTNLAGTQIDMSCHAEDPHIPHRRFADSAARLQQAGANVSARTKPGQGHGIDEADIAKVRKLLNVTPA</sequence>
<dbReference type="InterPro" id="IPR003140">
    <property type="entry name" value="PLipase/COase/thioEstase"/>
</dbReference>
<accession>F7ZFF4</accession>
<organism evidence="2 3">
    <name type="scientific">Roseobacter litoralis (strain ATCC 49566 / DSM 6996 / JCM 21268 / NBRC 15278 / OCh 149)</name>
    <dbReference type="NCBI Taxonomy" id="391595"/>
    <lineage>
        <taxon>Bacteria</taxon>
        <taxon>Pseudomonadati</taxon>
        <taxon>Pseudomonadota</taxon>
        <taxon>Alphaproteobacteria</taxon>
        <taxon>Rhodobacterales</taxon>
        <taxon>Roseobacteraceae</taxon>
        <taxon>Roseobacter</taxon>
    </lineage>
</organism>
<keyword evidence="3" id="KW-1185">Reference proteome</keyword>
<dbReference type="AlphaFoldDB" id="F7ZFF4"/>
<reference evidence="2 3" key="1">
    <citation type="journal article" date="2011" name="BMC Genomics">
        <title>Comparative genome analysis and genome-guided physiological analysis of Roseobacter litoralis.</title>
        <authorList>
            <person name="Kalhoefer D."/>
            <person name="Thole S."/>
            <person name="Voget S."/>
            <person name="Lehmann R."/>
            <person name="Liesegang H."/>
            <person name="Wollher A."/>
            <person name="Daniel R."/>
            <person name="Simon M."/>
            <person name="Brinkhoff T."/>
        </authorList>
    </citation>
    <scope>NUCLEOTIDE SEQUENCE [LARGE SCALE GENOMIC DNA]</scope>
    <source>
        <strain evidence="3">ATCC 49566 / DSM 6996 / JCM 21268 / NBRC 15278 / OCh 149</strain>
    </source>
</reference>
<dbReference type="Pfam" id="PF02230">
    <property type="entry name" value="Abhydrolase_2"/>
    <property type="match status" value="1"/>
</dbReference>